<organism evidence="1">
    <name type="scientific">Ralstonia solanacearum</name>
    <name type="common">Pseudomonas solanacearum</name>
    <dbReference type="NCBI Taxonomy" id="305"/>
    <lineage>
        <taxon>Bacteria</taxon>
        <taxon>Pseudomonadati</taxon>
        <taxon>Pseudomonadota</taxon>
        <taxon>Betaproteobacteria</taxon>
        <taxon>Burkholderiales</taxon>
        <taxon>Burkholderiaceae</taxon>
        <taxon>Ralstonia</taxon>
        <taxon>Ralstonia solanacearum species complex</taxon>
    </lineage>
</organism>
<sequence>MSNKDQATEEQAVRNLTNALELAYQEKGTRFLYSDEEIVFQAAAWLGNKPILEDLLHLRKTHQINLNLSFHGDEALNRLITRASMAALLPGEMEIGRTAETIDLIQLLLNHGVRANEGNLKEAVKAKNLELVQYFITQQGLDVNLAIRTRIPGTEEIREWAKEWKKVNKLKTKLSSSLNKESSHNSTRNKI</sequence>
<dbReference type="EMBL" id="CP085043">
    <property type="protein sequence ID" value="UZF16122.1"/>
    <property type="molecule type" value="Genomic_DNA"/>
</dbReference>
<evidence type="ECO:0008006" key="2">
    <source>
        <dbReference type="Google" id="ProtNLM"/>
    </source>
</evidence>
<protein>
    <recommendedName>
        <fullName evidence="2">Ankyrin repeat domain-containing protein</fullName>
    </recommendedName>
</protein>
<dbReference type="InterPro" id="IPR036770">
    <property type="entry name" value="Ankyrin_rpt-contain_sf"/>
</dbReference>
<accession>A0ABY6NFN3</accession>
<proteinExistence type="predicted"/>
<dbReference type="Gene3D" id="1.25.40.20">
    <property type="entry name" value="Ankyrin repeat-containing domain"/>
    <property type="match status" value="1"/>
</dbReference>
<name>A0ABY6NFN3_RALSL</name>
<reference evidence="1" key="1">
    <citation type="submission" date="2021-10" db="EMBL/GenBank/DDBJ databases">
        <title>Complete genome sequences of five Ralstonia solancearum strains isolated from sunflower.</title>
        <authorList>
            <person name="She X."/>
            <person name="He Z."/>
        </authorList>
    </citation>
    <scope>NUCLEOTIDE SEQUENCE</scope>
    <source>
        <strain evidence="1">RS638</strain>
    </source>
</reference>
<gene>
    <name evidence="1" type="ORF">LH706_06690</name>
</gene>
<evidence type="ECO:0000313" key="1">
    <source>
        <dbReference type="EMBL" id="UZF16122.1"/>
    </source>
</evidence>